<sequence>MNKVLMLLPLALLATVPHAQQSKSRVAMVNVQTLIKAMPGNASYLALMTKVDKDLKSRQASLQTLAAKAATTRSTADQQALTKAQQAYTAQRADYDKQIQTAFKPLGTRLNTVVAQVARANGISVVMDDTVAAQTGLVVYADPTANLTNAVLKALK</sequence>
<keyword evidence="2 3" id="KW-0732">Signal</keyword>
<organism evidence="4 5">
    <name type="scientific">Deinococcus koreensis</name>
    <dbReference type="NCBI Taxonomy" id="2054903"/>
    <lineage>
        <taxon>Bacteria</taxon>
        <taxon>Thermotogati</taxon>
        <taxon>Deinococcota</taxon>
        <taxon>Deinococci</taxon>
        <taxon>Deinococcales</taxon>
        <taxon>Deinococcaceae</taxon>
        <taxon>Deinococcus</taxon>
    </lineage>
</organism>
<evidence type="ECO:0000256" key="2">
    <source>
        <dbReference type="ARBA" id="ARBA00022729"/>
    </source>
</evidence>
<accession>A0A2K3V056</accession>
<dbReference type="Pfam" id="PF03938">
    <property type="entry name" value="OmpH"/>
    <property type="match status" value="1"/>
</dbReference>
<evidence type="ECO:0000256" key="3">
    <source>
        <dbReference type="SAM" id="SignalP"/>
    </source>
</evidence>
<dbReference type="EMBL" id="PPPD01000001">
    <property type="protein sequence ID" value="PNY82178.1"/>
    <property type="molecule type" value="Genomic_DNA"/>
</dbReference>
<proteinExistence type="inferred from homology"/>
<feature type="chain" id="PRO_5014401155" evidence="3">
    <location>
        <begin position="20"/>
        <end position="156"/>
    </location>
</feature>
<name>A0A2K3V056_9DEIO</name>
<dbReference type="InterPro" id="IPR024930">
    <property type="entry name" value="Skp_dom_sf"/>
</dbReference>
<comment type="caution">
    <text evidence="4">The sequence shown here is derived from an EMBL/GenBank/DDBJ whole genome shotgun (WGS) entry which is preliminary data.</text>
</comment>
<gene>
    <name evidence="4" type="ORF">CVO96_13085</name>
</gene>
<dbReference type="GO" id="GO:0050821">
    <property type="term" value="P:protein stabilization"/>
    <property type="evidence" value="ECO:0007669"/>
    <property type="project" value="TreeGrafter"/>
</dbReference>
<dbReference type="GO" id="GO:0051082">
    <property type="term" value="F:unfolded protein binding"/>
    <property type="evidence" value="ECO:0007669"/>
    <property type="project" value="InterPro"/>
</dbReference>
<dbReference type="GO" id="GO:0005829">
    <property type="term" value="C:cytosol"/>
    <property type="evidence" value="ECO:0007669"/>
    <property type="project" value="TreeGrafter"/>
</dbReference>
<dbReference type="Proteomes" id="UP000236379">
    <property type="component" value="Unassembled WGS sequence"/>
</dbReference>
<feature type="signal peptide" evidence="3">
    <location>
        <begin position="1"/>
        <end position="19"/>
    </location>
</feature>
<dbReference type="Gene3D" id="3.30.910.20">
    <property type="entry name" value="Skp domain"/>
    <property type="match status" value="1"/>
</dbReference>
<reference evidence="4 5" key="1">
    <citation type="submission" date="2018-01" db="EMBL/GenBank/DDBJ databases">
        <title>Deinococcus koreensis sp. nov., a radiation-resistant bacterium isolated from river water.</title>
        <authorList>
            <person name="Choi A."/>
        </authorList>
    </citation>
    <scope>NUCLEOTIDE SEQUENCE [LARGE SCALE GENOMIC DNA]</scope>
    <source>
        <strain evidence="4 5">SJW1-2</strain>
    </source>
</reference>
<evidence type="ECO:0000256" key="1">
    <source>
        <dbReference type="ARBA" id="ARBA00009091"/>
    </source>
</evidence>
<dbReference type="SMART" id="SM00935">
    <property type="entry name" value="OmpH"/>
    <property type="match status" value="1"/>
</dbReference>
<dbReference type="PANTHER" id="PTHR35089:SF1">
    <property type="entry name" value="CHAPERONE PROTEIN SKP"/>
    <property type="match status" value="1"/>
</dbReference>
<protein>
    <submittedName>
        <fullName evidence="4">Outer membrane chaperone OmpH</fullName>
    </submittedName>
</protein>
<evidence type="ECO:0000313" key="5">
    <source>
        <dbReference type="Proteomes" id="UP000236379"/>
    </source>
</evidence>
<dbReference type="OrthoDB" id="73897at2"/>
<dbReference type="SUPFAM" id="SSF111384">
    <property type="entry name" value="OmpH-like"/>
    <property type="match status" value="1"/>
</dbReference>
<dbReference type="AlphaFoldDB" id="A0A2K3V056"/>
<dbReference type="PANTHER" id="PTHR35089">
    <property type="entry name" value="CHAPERONE PROTEIN SKP"/>
    <property type="match status" value="1"/>
</dbReference>
<keyword evidence="5" id="KW-1185">Reference proteome</keyword>
<comment type="similarity">
    <text evidence="1">Belongs to the Skp family.</text>
</comment>
<dbReference type="RefSeq" id="WP_103312612.1">
    <property type="nucleotide sequence ID" value="NZ_PPPD01000001.1"/>
</dbReference>
<dbReference type="InterPro" id="IPR005632">
    <property type="entry name" value="Chaperone_Skp"/>
</dbReference>
<evidence type="ECO:0000313" key="4">
    <source>
        <dbReference type="EMBL" id="PNY82178.1"/>
    </source>
</evidence>